<comment type="similarity">
    <text evidence="8">Belongs to the glutamate 5-kinase family.</text>
</comment>
<dbReference type="PROSITE" id="PS50890">
    <property type="entry name" value="PUA"/>
    <property type="match status" value="1"/>
</dbReference>
<evidence type="ECO:0000256" key="5">
    <source>
        <dbReference type="ARBA" id="ARBA00022741"/>
    </source>
</evidence>
<evidence type="ECO:0000256" key="6">
    <source>
        <dbReference type="ARBA" id="ARBA00022777"/>
    </source>
</evidence>
<organism evidence="11 12">
    <name type="scientific">Streptomyces marispadix</name>
    <dbReference type="NCBI Taxonomy" id="2922868"/>
    <lineage>
        <taxon>Bacteria</taxon>
        <taxon>Bacillati</taxon>
        <taxon>Actinomycetota</taxon>
        <taxon>Actinomycetes</taxon>
        <taxon>Kitasatosporales</taxon>
        <taxon>Streptomycetaceae</taxon>
        <taxon>Streptomyces</taxon>
    </lineage>
</organism>
<accession>A0ABS9SVG4</accession>
<dbReference type="InterPro" id="IPR036974">
    <property type="entry name" value="PUA_sf"/>
</dbReference>
<keyword evidence="7 8" id="KW-0067">ATP-binding</keyword>
<dbReference type="InterPro" id="IPR001057">
    <property type="entry name" value="Glu/AcGlu_kinase"/>
</dbReference>
<dbReference type="InterPro" id="IPR041739">
    <property type="entry name" value="G5K_ProB"/>
</dbReference>
<keyword evidence="3 8" id="KW-0641">Proline biosynthesis</keyword>
<dbReference type="HAMAP" id="MF_00456">
    <property type="entry name" value="ProB"/>
    <property type="match status" value="1"/>
</dbReference>
<dbReference type="InterPro" id="IPR001048">
    <property type="entry name" value="Asp/Glu/Uridylate_kinase"/>
</dbReference>
<keyword evidence="4 8" id="KW-0808">Transferase</keyword>
<dbReference type="InterPro" id="IPR015947">
    <property type="entry name" value="PUA-like_sf"/>
</dbReference>
<reference evidence="11" key="1">
    <citation type="submission" date="2022-03" db="EMBL/GenBank/DDBJ databases">
        <authorList>
            <person name="Santos J.D.N."/>
            <person name="Kallscheuer N."/>
            <person name="Jogler C."/>
            <person name="Lage O.M."/>
        </authorList>
    </citation>
    <scope>NUCLEOTIDE SEQUENCE</scope>
    <source>
        <strain evidence="11">M600PL45_2</strain>
    </source>
</reference>
<sequence length="398" mass="40648">MAGARRVVVKVGSSSLTTAAGGLDADRVDALVDVLAKHAAPAPEGARAGAAGGGPDANGPANGSANGAAGAPQREIVLVSSGAIAAGLAPLGLPKRPRDLARQQAAASVGQGLLVARYTASFARYGRRVGQVLLTSDDTSRRAHYRNAYRTLEQLLAMGAVPVVNENDTVATEEIRFGDNDRLAALVAHLVRADLLVLLSDVDGLYDGDPASPGTSRITEVTGPSDLEGVEIGSAGSAGVGSGGMVTKVEAARIAAAAGVPVVLASATHAADALAGRRTGTYFHRTGRRAAGRLLWLAHASTPRGALTLDDGAVRAVVQRRMSLLAAGIAGVEGDFAAGDPVELRDARGTAVARGLVNFDAKEIPQLLGRSTPELARELGPAYEREIVHRDDLVLLDS</sequence>
<dbReference type="EMBL" id="JAKWJU010000002">
    <property type="protein sequence ID" value="MCH6160256.1"/>
    <property type="molecule type" value="Genomic_DNA"/>
</dbReference>
<comment type="pathway">
    <text evidence="8">Amino-acid biosynthesis; L-proline biosynthesis; L-glutamate 5-semialdehyde from L-glutamate: step 1/2.</text>
</comment>
<evidence type="ECO:0000256" key="9">
    <source>
        <dbReference type="SAM" id="MobiDB-lite"/>
    </source>
</evidence>
<gene>
    <name evidence="8 11" type="primary">proB</name>
    <name evidence="11" type="ORF">MMA15_07440</name>
</gene>
<dbReference type="InterPro" id="IPR005715">
    <property type="entry name" value="Glu_5kinase/COase_Synthase"/>
</dbReference>
<proteinExistence type="inferred from homology"/>
<keyword evidence="12" id="KW-1185">Reference proteome</keyword>
<dbReference type="PIRSF" id="PIRSF000729">
    <property type="entry name" value="GK"/>
    <property type="match status" value="1"/>
</dbReference>
<feature type="domain" description="PUA" evidence="10">
    <location>
        <begin position="305"/>
        <end position="384"/>
    </location>
</feature>
<dbReference type="PANTHER" id="PTHR43654:SF1">
    <property type="entry name" value="ISOPENTENYL PHOSPHATE KINASE"/>
    <property type="match status" value="1"/>
</dbReference>
<evidence type="ECO:0000313" key="12">
    <source>
        <dbReference type="Proteomes" id="UP001166784"/>
    </source>
</evidence>
<feature type="binding site" evidence="8">
    <location>
        <position position="81"/>
    </location>
    <ligand>
        <name>substrate</name>
    </ligand>
</feature>
<feature type="region of interest" description="Disordered" evidence="9">
    <location>
        <begin position="43"/>
        <end position="68"/>
    </location>
</feature>
<dbReference type="PANTHER" id="PTHR43654">
    <property type="entry name" value="GLUTAMATE 5-KINASE"/>
    <property type="match status" value="1"/>
</dbReference>
<keyword evidence="5 8" id="KW-0547">Nucleotide-binding</keyword>
<evidence type="ECO:0000256" key="2">
    <source>
        <dbReference type="ARBA" id="ARBA00022605"/>
    </source>
</evidence>
<dbReference type="Pfam" id="PF01472">
    <property type="entry name" value="PUA"/>
    <property type="match status" value="1"/>
</dbReference>
<dbReference type="InterPro" id="IPR002478">
    <property type="entry name" value="PUA"/>
</dbReference>
<dbReference type="EC" id="2.7.2.11" evidence="8"/>
<feature type="binding site" evidence="8">
    <location>
        <begin position="200"/>
        <end position="201"/>
    </location>
    <ligand>
        <name>ATP</name>
        <dbReference type="ChEBI" id="CHEBI:30616"/>
    </ligand>
</feature>
<dbReference type="Gene3D" id="3.40.1160.10">
    <property type="entry name" value="Acetylglutamate kinase-like"/>
    <property type="match status" value="1"/>
</dbReference>
<comment type="catalytic activity">
    <reaction evidence="8">
        <text>L-glutamate + ATP = L-glutamyl 5-phosphate + ADP</text>
        <dbReference type="Rhea" id="RHEA:14877"/>
        <dbReference type="ChEBI" id="CHEBI:29985"/>
        <dbReference type="ChEBI" id="CHEBI:30616"/>
        <dbReference type="ChEBI" id="CHEBI:58274"/>
        <dbReference type="ChEBI" id="CHEBI:456216"/>
        <dbReference type="EC" id="2.7.2.11"/>
    </reaction>
</comment>
<feature type="binding site" evidence="8">
    <location>
        <position position="10"/>
    </location>
    <ligand>
        <name>ATP</name>
        <dbReference type="ChEBI" id="CHEBI:30616"/>
    </ligand>
</feature>
<comment type="caution">
    <text evidence="11">The sequence shown here is derived from an EMBL/GenBank/DDBJ whole genome shotgun (WGS) entry which is preliminary data.</text>
</comment>
<dbReference type="SUPFAM" id="SSF53633">
    <property type="entry name" value="Carbamate kinase-like"/>
    <property type="match status" value="1"/>
</dbReference>
<evidence type="ECO:0000259" key="10">
    <source>
        <dbReference type="SMART" id="SM00359"/>
    </source>
</evidence>
<evidence type="ECO:0000256" key="4">
    <source>
        <dbReference type="ARBA" id="ARBA00022679"/>
    </source>
</evidence>
<dbReference type="SMART" id="SM00359">
    <property type="entry name" value="PUA"/>
    <property type="match status" value="1"/>
</dbReference>
<name>A0ABS9SVG4_9ACTN</name>
<keyword evidence="6 8" id="KW-0418">Kinase</keyword>
<dbReference type="SUPFAM" id="SSF88697">
    <property type="entry name" value="PUA domain-like"/>
    <property type="match status" value="1"/>
</dbReference>
<evidence type="ECO:0000256" key="3">
    <source>
        <dbReference type="ARBA" id="ARBA00022650"/>
    </source>
</evidence>
<keyword evidence="1 8" id="KW-0963">Cytoplasm</keyword>
<dbReference type="Pfam" id="PF00696">
    <property type="entry name" value="AA_kinase"/>
    <property type="match status" value="1"/>
</dbReference>
<feature type="binding site" evidence="8">
    <location>
        <begin position="242"/>
        <end position="248"/>
    </location>
    <ligand>
        <name>ATP</name>
        <dbReference type="ChEBI" id="CHEBI:30616"/>
    </ligand>
</feature>
<dbReference type="InterPro" id="IPR036393">
    <property type="entry name" value="AceGlu_kinase-like_sf"/>
</dbReference>
<comment type="subcellular location">
    <subcellularLocation>
        <location evidence="8">Cytoplasm</location>
    </subcellularLocation>
</comment>
<feature type="compositionally biased region" description="Low complexity" evidence="9">
    <location>
        <begin position="57"/>
        <end position="68"/>
    </location>
</feature>
<dbReference type="CDD" id="cd21157">
    <property type="entry name" value="PUA_G5K"/>
    <property type="match status" value="1"/>
</dbReference>
<dbReference type="InterPro" id="IPR019797">
    <property type="entry name" value="Glutamate_5-kinase_CS"/>
</dbReference>
<evidence type="ECO:0000313" key="11">
    <source>
        <dbReference type="EMBL" id="MCH6160256.1"/>
    </source>
</evidence>
<dbReference type="PRINTS" id="PR00474">
    <property type="entry name" value="GLU5KINASE"/>
</dbReference>
<dbReference type="Gene3D" id="2.30.130.10">
    <property type="entry name" value="PUA domain"/>
    <property type="match status" value="1"/>
</dbReference>
<evidence type="ECO:0000256" key="8">
    <source>
        <dbReference type="HAMAP-Rule" id="MF_00456"/>
    </source>
</evidence>
<evidence type="ECO:0000256" key="1">
    <source>
        <dbReference type="ARBA" id="ARBA00022490"/>
    </source>
</evidence>
<dbReference type="CDD" id="cd04242">
    <property type="entry name" value="AAK_G5K_ProB"/>
    <property type="match status" value="1"/>
</dbReference>
<dbReference type="RefSeq" id="WP_241063065.1">
    <property type="nucleotide sequence ID" value="NZ_JAKWJU010000002.1"/>
</dbReference>
<feature type="binding site" evidence="8">
    <location>
        <position position="168"/>
    </location>
    <ligand>
        <name>substrate</name>
    </ligand>
</feature>
<comment type="function">
    <text evidence="8">Catalyzes the transfer of a phosphate group to glutamate to form L-glutamate 5-phosphate.</text>
</comment>
<keyword evidence="2 8" id="KW-0028">Amino-acid biosynthesis</keyword>
<reference evidence="11" key="2">
    <citation type="journal article" date="2023" name="Int. J. Syst. Evol. Microbiol.">
        <title>Streptomyces marispadix sp. nov., isolated from marine beach sediment of the Northern Coast of Portugal.</title>
        <authorList>
            <person name="dos Santos J.D.N."/>
            <person name="Vitorino I.R."/>
            <person name="Kallscheuer N."/>
            <person name="Srivastava A."/>
            <person name="Krautwurst S."/>
            <person name="Marz M."/>
            <person name="Jogler C."/>
            <person name="Lobo Da Cunha A."/>
            <person name="Catita J."/>
            <person name="Goncalves H."/>
            <person name="Gonzalez I."/>
            <person name="Reyes F."/>
            <person name="Lage O.M."/>
        </authorList>
    </citation>
    <scope>NUCLEOTIDE SEQUENCE</scope>
    <source>
        <strain evidence="11">M600PL45_2</strain>
    </source>
</reference>
<evidence type="ECO:0000256" key="7">
    <source>
        <dbReference type="ARBA" id="ARBA00022840"/>
    </source>
</evidence>
<dbReference type="Proteomes" id="UP001166784">
    <property type="component" value="Unassembled WGS sequence"/>
</dbReference>
<feature type="binding site" evidence="8">
    <location>
        <position position="180"/>
    </location>
    <ligand>
        <name>substrate</name>
    </ligand>
</feature>
<dbReference type="InterPro" id="IPR011529">
    <property type="entry name" value="Glu_5kinase"/>
</dbReference>
<dbReference type="GO" id="GO:0004349">
    <property type="term" value="F:glutamate 5-kinase activity"/>
    <property type="evidence" value="ECO:0007669"/>
    <property type="project" value="UniProtKB-EC"/>
</dbReference>
<protein>
    <recommendedName>
        <fullName evidence="8">Glutamate 5-kinase</fullName>
        <ecNumber evidence="8">2.7.2.11</ecNumber>
    </recommendedName>
    <alternativeName>
        <fullName evidence="8">Gamma-glutamyl kinase</fullName>
        <shortName evidence="8">GK</shortName>
    </alternativeName>
</protein>
<dbReference type="PROSITE" id="PS00902">
    <property type="entry name" value="GLUTAMATE_5_KINASE"/>
    <property type="match status" value="1"/>
</dbReference>
<dbReference type="NCBIfam" id="TIGR01027">
    <property type="entry name" value="proB"/>
    <property type="match status" value="1"/>
</dbReference>